<organism evidence="9 10">
    <name type="scientific">Anaplasma centrale (strain Israel)</name>
    <name type="common">Anaplasma marginale subsp. centrale (strain Israel)</name>
    <dbReference type="NCBI Taxonomy" id="574556"/>
    <lineage>
        <taxon>Bacteria</taxon>
        <taxon>Pseudomonadati</taxon>
        <taxon>Pseudomonadota</taxon>
        <taxon>Alphaproteobacteria</taxon>
        <taxon>Rickettsiales</taxon>
        <taxon>Anaplasmataceae</taxon>
        <taxon>Anaplasma</taxon>
    </lineage>
</organism>
<dbReference type="InterPro" id="IPR050710">
    <property type="entry name" value="Band7/mec-2_domain"/>
</dbReference>
<gene>
    <name evidence="9" type="primary">hflK</name>
    <name evidence="9" type="ordered locus">ACIS_00296</name>
</gene>
<evidence type="ECO:0000256" key="5">
    <source>
        <dbReference type="ARBA" id="ARBA00023136"/>
    </source>
</evidence>
<dbReference type="AlphaFoldDB" id="D1ATT3"/>
<dbReference type="NCBIfam" id="TIGR01933">
    <property type="entry name" value="hflK"/>
    <property type="match status" value="1"/>
</dbReference>
<keyword evidence="5 6" id="KW-0472">Membrane</keyword>
<evidence type="ECO:0000256" key="1">
    <source>
        <dbReference type="ARBA" id="ARBA00004167"/>
    </source>
</evidence>
<comment type="similarity">
    <text evidence="2 6">Belongs to the band 7/mec-2 family. HflK subfamily.</text>
</comment>
<evidence type="ECO:0000256" key="6">
    <source>
        <dbReference type="RuleBase" id="RU364113"/>
    </source>
</evidence>
<protein>
    <recommendedName>
        <fullName evidence="6">Protein HflK</fullName>
    </recommendedName>
</protein>
<dbReference type="SUPFAM" id="SSF117892">
    <property type="entry name" value="Band 7/SPFH domain"/>
    <property type="match status" value="1"/>
</dbReference>
<evidence type="ECO:0000259" key="8">
    <source>
        <dbReference type="SMART" id="SM00244"/>
    </source>
</evidence>
<evidence type="ECO:0000313" key="10">
    <source>
        <dbReference type="Proteomes" id="UP000000630"/>
    </source>
</evidence>
<accession>D1ATT3</accession>
<comment type="subunit">
    <text evidence="6">HflC and HflK may interact to form a multimeric complex.</text>
</comment>
<dbReference type="CDD" id="cd03404">
    <property type="entry name" value="SPFH_HflK"/>
    <property type="match status" value="1"/>
</dbReference>
<dbReference type="InterPro" id="IPR001107">
    <property type="entry name" value="Band_7"/>
</dbReference>
<dbReference type="PANTHER" id="PTHR43327:SF2">
    <property type="entry name" value="MODULATOR OF FTSH PROTEASE HFLK"/>
    <property type="match status" value="1"/>
</dbReference>
<proteinExistence type="inferred from homology"/>
<dbReference type="OrthoDB" id="9779595at2"/>
<dbReference type="GO" id="GO:0016020">
    <property type="term" value="C:membrane"/>
    <property type="evidence" value="ECO:0007669"/>
    <property type="project" value="UniProtKB-SubCell"/>
</dbReference>
<feature type="transmembrane region" description="Helical" evidence="6">
    <location>
        <begin position="59"/>
        <end position="79"/>
    </location>
</feature>
<evidence type="ECO:0000256" key="2">
    <source>
        <dbReference type="ARBA" id="ARBA00006971"/>
    </source>
</evidence>
<evidence type="ECO:0000256" key="7">
    <source>
        <dbReference type="SAM" id="MobiDB-lite"/>
    </source>
</evidence>
<dbReference type="InterPro" id="IPR036013">
    <property type="entry name" value="Band_7/SPFH_dom_sf"/>
</dbReference>
<reference evidence="9 10" key="1">
    <citation type="journal article" date="2010" name="J. Bacteriol.">
        <title>Complete genome sequence of Anaplasma marginale subsp. centrale.</title>
        <authorList>
            <person name="Herndon D.R."/>
            <person name="Palmer G.H."/>
            <person name="Shkap V."/>
            <person name="Knowles D.P. Jr."/>
            <person name="Brayton K.A."/>
        </authorList>
    </citation>
    <scope>NUCLEOTIDE SEQUENCE [LARGE SCALE GENOMIC DNA]</scope>
    <source>
        <strain evidence="9 10">Israel</strain>
    </source>
</reference>
<comment type="subcellular location">
    <subcellularLocation>
        <location evidence="1">Membrane</location>
        <topology evidence="1">Single-pass membrane protein</topology>
    </subcellularLocation>
</comment>
<dbReference type="HOGENOM" id="CLU_039173_0_1_5"/>
<dbReference type="Proteomes" id="UP000000630">
    <property type="component" value="Chromosome"/>
</dbReference>
<keyword evidence="4 6" id="KW-1133">Transmembrane helix</keyword>
<dbReference type="SMART" id="SM00244">
    <property type="entry name" value="PHB"/>
    <property type="match status" value="1"/>
</dbReference>
<dbReference type="EMBL" id="CP001759">
    <property type="protein sequence ID" value="ACZ48961.1"/>
    <property type="molecule type" value="Genomic_DNA"/>
</dbReference>
<keyword evidence="3 6" id="KW-0812">Transmembrane</keyword>
<dbReference type="PANTHER" id="PTHR43327">
    <property type="entry name" value="STOMATIN-LIKE PROTEIN 2, MITOCHONDRIAL"/>
    <property type="match status" value="1"/>
</dbReference>
<dbReference type="KEGG" id="acn:ACIS_00296"/>
<dbReference type="STRING" id="574556.ACIS_00296"/>
<feature type="domain" description="Band 7" evidence="8">
    <location>
        <begin position="74"/>
        <end position="252"/>
    </location>
</feature>
<feature type="region of interest" description="Disordered" evidence="7">
    <location>
        <begin position="1"/>
        <end position="23"/>
    </location>
</feature>
<comment type="function">
    <text evidence="6">HflC and HflK could encode or regulate a protease.</text>
</comment>
<keyword evidence="10" id="KW-1185">Reference proteome</keyword>
<sequence length="366" mass="40197">MSVGGDPWGENGGEGFDKPKNGKRFGDGQLDGFFEGFRSALGGVPRNSNGGGFVFKGSYVLFLVLSIVLLYASSGFYVVNPEEKAVELLFGKYNKITEPGLRFWLPRPFGKVMKVKVEIVSKEEIGSAAYRSTSDLGHGEGIMLTGDENIVNINFDVQWKVTDAYKYLFCVRDSRPGATVKNAAESAMREIIGKSTLAFAIEGEGRASIAYETKKLLQSVLDQYNMGVEVLSIQLKKVDPPEKVISAFRDVQSARADKERAINEAHAYRNEVLPKAKGEAIRIKLDAEAYKSEVINRAQGDAAKFLAVHKEYVNQPDAVRDRMYIEAMEEVLHNMNKVVVTDDVKGLFSYLPLAGDGGKKAGNGRG</sequence>
<name>D1ATT3_ANACI</name>
<evidence type="ECO:0000313" key="9">
    <source>
        <dbReference type="EMBL" id="ACZ48961.1"/>
    </source>
</evidence>
<evidence type="ECO:0000256" key="4">
    <source>
        <dbReference type="ARBA" id="ARBA00022989"/>
    </source>
</evidence>
<dbReference type="Pfam" id="PF01145">
    <property type="entry name" value="Band_7"/>
    <property type="match status" value="1"/>
</dbReference>
<dbReference type="Gene3D" id="3.30.479.30">
    <property type="entry name" value="Band 7 domain"/>
    <property type="match status" value="1"/>
</dbReference>
<dbReference type="InterPro" id="IPR010201">
    <property type="entry name" value="HflK"/>
</dbReference>
<dbReference type="eggNOG" id="COG0330">
    <property type="taxonomic scope" value="Bacteria"/>
</dbReference>
<feature type="compositionally biased region" description="Gly residues" evidence="7">
    <location>
        <begin position="1"/>
        <end position="14"/>
    </location>
</feature>
<dbReference type="RefSeq" id="WP_012880441.1">
    <property type="nucleotide sequence ID" value="NC_013532.1"/>
</dbReference>
<evidence type="ECO:0000256" key="3">
    <source>
        <dbReference type="ARBA" id="ARBA00022692"/>
    </source>
</evidence>